<keyword evidence="8" id="KW-1133">Transmembrane helix</keyword>
<comment type="similarity">
    <text evidence="3 10">Belongs to the FliL family.</text>
</comment>
<keyword evidence="11" id="KW-0732">Signal</keyword>
<comment type="function">
    <text evidence="1 10">Controls the rotational direction of flagella during chemotaxis.</text>
</comment>
<protein>
    <recommendedName>
        <fullName evidence="10">Flagellar protein FliL</fullName>
    </recommendedName>
</protein>
<keyword evidence="4" id="KW-1003">Cell membrane</keyword>
<dbReference type="GO" id="GO:0071978">
    <property type="term" value="P:bacterial-type flagellum-dependent swarming motility"/>
    <property type="evidence" value="ECO:0007669"/>
    <property type="project" value="TreeGrafter"/>
</dbReference>
<name>A0AB38YH68_9GAMM</name>
<evidence type="ECO:0000256" key="6">
    <source>
        <dbReference type="ARBA" id="ARBA00022692"/>
    </source>
</evidence>
<evidence type="ECO:0000256" key="3">
    <source>
        <dbReference type="ARBA" id="ARBA00008281"/>
    </source>
</evidence>
<dbReference type="GO" id="GO:0005886">
    <property type="term" value="C:plasma membrane"/>
    <property type="evidence" value="ECO:0007669"/>
    <property type="project" value="UniProtKB-SubCell"/>
</dbReference>
<evidence type="ECO:0000256" key="11">
    <source>
        <dbReference type="SAM" id="SignalP"/>
    </source>
</evidence>
<dbReference type="AlphaFoldDB" id="A0AB38YH68"/>
<dbReference type="EMBL" id="CP101717">
    <property type="protein sequence ID" value="WLD58411.1"/>
    <property type="molecule type" value="Genomic_DNA"/>
</dbReference>
<dbReference type="Pfam" id="PF03748">
    <property type="entry name" value="FliL"/>
    <property type="match status" value="1"/>
</dbReference>
<evidence type="ECO:0000313" key="12">
    <source>
        <dbReference type="EMBL" id="WLD58411.1"/>
    </source>
</evidence>
<proteinExistence type="inferred from homology"/>
<feature type="chain" id="PRO_5044322426" description="Flagellar protein FliL" evidence="11">
    <location>
        <begin position="30"/>
        <end position="142"/>
    </location>
</feature>
<comment type="subcellular location">
    <subcellularLocation>
        <location evidence="10">Cell inner membrane</location>
    </subcellularLocation>
    <subcellularLocation>
        <location evidence="2">Cell membrane</location>
        <topology evidence="2">Single-pass membrane protein</topology>
    </subcellularLocation>
</comment>
<accession>A0AB38YH68</accession>
<feature type="signal peptide" evidence="11">
    <location>
        <begin position="1"/>
        <end position="29"/>
    </location>
</feature>
<dbReference type="PANTHER" id="PTHR35091">
    <property type="entry name" value="FLAGELLAR PROTEIN FLIL"/>
    <property type="match status" value="1"/>
</dbReference>
<evidence type="ECO:0000256" key="5">
    <source>
        <dbReference type="ARBA" id="ARBA00022500"/>
    </source>
</evidence>
<keyword evidence="12" id="KW-0282">Flagellum</keyword>
<evidence type="ECO:0000256" key="9">
    <source>
        <dbReference type="ARBA" id="ARBA00023136"/>
    </source>
</evidence>
<keyword evidence="12" id="KW-0969">Cilium</keyword>
<keyword evidence="5 10" id="KW-0145">Chemotaxis</keyword>
<evidence type="ECO:0000256" key="4">
    <source>
        <dbReference type="ARBA" id="ARBA00022475"/>
    </source>
</evidence>
<keyword evidence="7 10" id="KW-0283">Flagellar rotation</keyword>
<dbReference type="InterPro" id="IPR005503">
    <property type="entry name" value="FliL"/>
</dbReference>
<sequence length="142" mass="16486">MKIAYLPLRRHWLALLCLAGSVFWFPAQAQDFDFSPAQAQYLDLQPEFVLNYGQDGRVRFLRLEITLVMINETDVIDAGYHSAGLRHIVVMNVTGAQHADLHDLGRRDALRERILEDMREYMNRETGRPMIQQVLFSNLILQ</sequence>
<keyword evidence="12" id="KW-0966">Cell projection</keyword>
<keyword evidence="9 10" id="KW-0472">Membrane</keyword>
<dbReference type="GO" id="GO:0006935">
    <property type="term" value="P:chemotaxis"/>
    <property type="evidence" value="ECO:0007669"/>
    <property type="project" value="UniProtKB-KW"/>
</dbReference>
<dbReference type="PANTHER" id="PTHR35091:SF2">
    <property type="entry name" value="FLAGELLAR PROTEIN FLIL"/>
    <property type="match status" value="1"/>
</dbReference>
<keyword evidence="10" id="KW-0997">Cell inner membrane</keyword>
<evidence type="ECO:0000256" key="8">
    <source>
        <dbReference type="ARBA" id="ARBA00022989"/>
    </source>
</evidence>
<dbReference type="GO" id="GO:0009425">
    <property type="term" value="C:bacterial-type flagellum basal body"/>
    <property type="evidence" value="ECO:0007669"/>
    <property type="project" value="InterPro"/>
</dbReference>
<evidence type="ECO:0000256" key="1">
    <source>
        <dbReference type="ARBA" id="ARBA00002254"/>
    </source>
</evidence>
<gene>
    <name evidence="12" type="ORF">NFC81_01125</name>
</gene>
<keyword evidence="6" id="KW-0812">Transmembrane</keyword>
<dbReference type="RefSeq" id="WP_304995696.1">
    <property type="nucleotide sequence ID" value="NZ_CP101717.1"/>
</dbReference>
<organism evidence="12">
    <name type="scientific">Salinispirillum sp. LH 10-3-1</name>
    <dbReference type="NCBI Taxonomy" id="2952525"/>
    <lineage>
        <taxon>Bacteria</taxon>
        <taxon>Pseudomonadati</taxon>
        <taxon>Pseudomonadota</taxon>
        <taxon>Gammaproteobacteria</taxon>
        <taxon>Oceanospirillales</taxon>
        <taxon>Saccharospirillaceae</taxon>
        <taxon>Salinispirillum</taxon>
    </lineage>
</organism>
<evidence type="ECO:0000256" key="7">
    <source>
        <dbReference type="ARBA" id="ARBA00022779"/>
    </source>
</evidence>
<evidence type="ECO:0000256" key="2">
    <source>
        <dbReference type="ARBA" id="ARBA00004162"/>
    </source>
</evidence>
<evidence type="ECO:0000256" key="10">
    <source>
        <dbReference type="RuleBase" id="RU364125"/>
    </source>
</evidence>
<reference evidence="12" key="1">
    <citation type="submission" date="2022-07" db="EMBL/GenBank/DDBJ databases">
        <title>Complete genome sequence of Salinispirillum sp. LH10-3-1 capable of multiple carbohydrate inversion isolated from a soda lake.</title>
        <authorList>
            <person name="Liu J."/>
            <person name="Zhai Y."/>
            <person name="Zhang H."/>
            <person name="Yang H."/>
            <person name="Qu J."/>
            <person name="Li J."/>
        </authorList>
    </citation>
    <scope>NUCLEOTIDE SEQUENCE</scope>
    <source>
        <strain evidence="12">LH 10-3-1</strain>
    </source>
</reference>